<evidence type="ECO:0000313" key="1">
    <source>
        <dbReference type="EMBL" id="CAB4749750.1"/>
    </source>
</evidence>
<sequence length="95" mass="10579">MKSHLLAKCQYASFECERSHRNLPALTWRTHAEVGRGACPVKENLVELGCSSDLADGAYLDTRLIHWYEQVRQALMALGAFFGPADHKAPVRPLG</sequence>
<dbReference type="EMBL" id="CAEZYU010000079">
    <property type="protein sequence ID" value="CAB4749750.1"/>
    <property type="molecule type" value="Genomic_DNA"/>
</dbReference>
<organism evidence="1">
    <name type="scientific">freshwater metagenome</name>
    <dbReference type="NCBI Taxonomy" id="449393"/>
    <lineage>
        <taxon>unclassified sequences</taxon>
        <taxon>metagenomes</taxon>
        <taxon>ecological metagenomes</taxon>
    </lineage>
</organism>
<protein>
    <submittedName>
        <fullName evidence="1">Unannotated protein</fullName>
    </submittedName>
</protein>
<proteinExistence type="predicted"/>
<name>A0A6J6TQQ3_9ZZZZ</name>
<accession>A0A6J6TQQ3</accession>
<reference evidence="1" key="1">
    <citation type="submission" date="2020-05" db="EMBL/GenBank/DDBJ databases">
        <authorList>
            <person name="Chiriac C."/>
            <person name="Salcher M."/>
            <person name="Ghai R."/>
            <person name="Kavagutti S V."/>
        </authorList>
    </citation>
    <scope>NUCLEOTIDE SEQUENCE</scope>
</reference>
<dbReference type="AlphaFoldDB" id="A0A6J6TQQ3"/>
<gene>
    <name evidence="1" type="ORF">UFOPK2766_01581</name>
</gene>